<keyword evidence="2 6" id="KW-0812">Transmembrane</keyword>
<comment type="subcellular location">
    <subcellularLocation>
        <location evidence="1">Membrane</location>
        <topology evidence="1">Multi-pass membrane protein</topology>
    </subcellularLocation>
</comment>
<comment type="caution">
    <text evidence="8">The sequence shown here is derived from an EMBL/GenBank/DDBJ whole genome shotgun (WGS) entry which is preliminary data.</text>
</comment>
<gene>
    <name evidence="8" type="ORF">GR183_20110</name>
</gene>
<dbReference type="PANTHER" id="PTHR37422:SF23">
    <property type="entry name" value="TEICHURONIC ACID BIOSYNTHESIS PROTEIN TUAE"/>
    <property type="match status" value="1"/>
</dbReference>
<name>A0A7X3LY64_9HYPH</name>
<feature type="transmembrane region" description="Helical" evidence="6">
    <location>
        <begin position="296"/>
        <end position="314"/>
    </location>
</feature>
<protein>
    <recommendedName>
        <fullName evidence="7">O-antigen ligase-related domain-containing protein</fullName>
    </recommendedName>
</protein>
<feature type="transmembrane region" description="Helical" evidence="6">
    <location>
        <begin position="59"/>
        <end position="76"/>
    </location>
</feature>
<dbReference type="RefSeq" id="WP_160777449.1">
    <property type="nucleotide sequence ID" value="NZ_WUMV01000009.1"/>
</dbReference>
<evidence type="ECO:0000313" key="9">
    <source>
        <dbReference type="Proteomes" id="UP000433101"/>
    </source>
</evidence>
<accession>A0A7X3LY64</accession>
<reference evidence="8 9" key="1">
    <citation type="submission" date="2019-12" db="EMBL/GenBank/DDBJ databases">
        <authorList>
            <person name="Li M."/>
        </authorList>
    </citation>
    <scope>NUCLEOTIDE SEQUENCE [LARGE SCALE GENOMIC DNA]</scope>
    <source>
        <strain evidence="8 9">GBMRC 2046</strain>
    </source>
</reference>
<evidence type="ECO:0000256" key="1">
    <source>
        <dbReference type="ARBA" id="ARBA00004141"/>
    </source>
</evidence>
<feature type="transmembrane region" description="Helical" evidence="6">
    <location>
        <begin position="138"/>
        <end position="159"/>
    </location>
</feature>
<keyword evidence="3 6" id="KW-1133">Transmembrane helix</keyword>
<evidence type="ECO:0000256" key="6">
    <source>
        <dbReference type="SAM" id="Phobius"/>
    </source>
</evidence>
<dbReference type="InterPro" id="IPR051533">
    <property type="entry name" value="WaaL-like"/>
</dbReference>
<feature type="region of interest" description="Disordered" evidence="5">
    <location>
        <begin position="1"/>
        <end position="24"/>
    </location>
</feature>
<dbReference type="AlphaFoldDB" id="A0A7X3LY64"/>
<evidence type="ECO:0000259" key="7">
    <source>
        <dbReference type="Pfam" id="PF04932"/>
    </source>
</evidence>
<dbReference type="Proteomes" id="UP000433101">
    <property type="component" value="Unassembled WGS sequence"/>
</dbReference>
<feature type="transmembrane region" description="Helical" evidence="6">
    <location>
        <begin position="231"/>
        <end position="249"/>
    </location>
</feature>
<dbReference type="PANTHER" id="PTHR37422">
    <property type="entry name" value="TEICHURONIC ACID BIOSYNTHESIS PROTEIN TUAE"/>
    <property type="match status" value="1"/>
</dbReference>
<evidence type="ECO:0000256" key="3">
    <source>
        <dbReference type="ARBA" id="ARBA00022989"/>
    </source>
</evidence>
<feature type="transmembrane region" description="Helical" evidence="6">
    <location>
        <begin position="33"/>
        <end position="53"/>
    </location>
</feature>
<dbReference type="InterPro" id="IPR007016">
    <property type="entry name" value="O-antigen_ligase-rel_domated"/>
</dbReference>
<evidence type="ECO:0000256" key="2">
    <source>
        <dbReference type="ARBA" id="ARBA00022692"/>
    </source>
</evidence>
<feature type="transmembrane region" description="Helical" evidence="6">
    <location>
        <begin position="401"/>
        <end position="418"/>
    </location>
</feature>
<dbReference type="Pfam" id="PF04932">
    <property type="entry name" value="Wzy_C"/>
    <property type="match status" value="1"/>
</dbReference>
<organism evidence="8 9">
    <name type="scientific">Stappia sediminis</name>
    <dbReference type="NCBI Taxonomy" id="2692190"/>
    <lineage>
        <taxon>Bacteria</taxon>
        <taxon>Pseudomonadati</taxon>
        <taxon>Pseudomonadota</taxon>
        <taxon>Alphaproteobacteria</taxon>
        <taxon>Hyphomicrobiales</taxon>
        <taxon>Stappiaceae</taxon>
        <taxon>Stappia</taxon>
    </lineage>
</organism>
<dbReference type="EMBL" id="WUMV01000009">
    <property type="protein sequence ID" value="MXN67218.1"/>
    <property type="molecule type" value="Genomic_DNA"/>
</dbReference>
<feature type="transmembrane region" description="Helical" evidence="6">
    <location>
        <begin position="261"/>
        <end position="290"/>
    </location>
</feature>
<feature type="transmembrane region" description="Helical" evidence="6">
    <location>
        <begin position="96"/>
        <end position="118"/>
    </location>
</feature>
<feature type="transmembrane region" description="Helical" evidence="6">
    <location>
        <begin position="438"/>
        <end position="464"/>
    </location>
</feature>
<dbReference type="GO" id="GO:0016020">
    <property type="term" value="C:membrane"/>
    <property type="evidence" value="ECO:0007669"/>
    <property type="project" value="UniProtKB-SubCell"/>
</dbReference>
<proteinExistence type="predicted"/>
<sequence>MSNPNALSGTFDRKETGRGTRLRRKPARARNKVIEALAVLFILTLPFSSVSLQIPLGNFAHNAALPFFLMLVLACLPVMRQVRLPAIGARDPAAQFLLVIILFFGWCAFTTLITGVIFEYRAVDAFGHSPFAHSVARFPIPVFLGFVVFASFFIARFILPPRRLDGTLLLASTVVTMYGLVQFYSLQFQPEWYTRIALLMEGARTARDHIFLDYVTLKGRLNLTTYEAAEGARLVLILLLPALLTMPLVNGFARALRVLSVLSLIVFIFAAETLVGLAGLAILTVVIIFLEPSRQRSRIVFVIAGFGMVAFALLPGEFLDRIRVILTNPGLAQTDPSTLTRAAFVYASLDIALDHPLLGIGWSKDIFFMHEAIPDWGLSWEVVNSITSGEAVAAKSLAIRLLLYGGLPAFGILTWYYVKMFLTAVSKARQSRDPCWRRLAFVLATFGICGIVDGGILSTLYPWAAIGLALGSIRPEAASGRDGE</sequence>
<feature type="domain" description="O-antigen ligase-related" evidence="7">
    <location>
        <begin position="260"/>
        <end position="374"/>
    </location>
</feature>
<evidence type="ECO:0000256" key="5">
    <source>
        <dbReference type="SAM" id="MobiDB-lite"/>
    </source>
</evidence>
<keyword evidence="4 6" id="KW-0472">Membrane</keyword>
<keyword evidence="9" id="KW-1185">Reference proteome</keyword>
<evidence type="ECO:0000256" key="4">
    <source>
        <dbReference type="ARBA" id="ARBA00023136"/>
    </source>
</evidence>
<evidence type="ECO:0000313" key="8">
    <source>
        <dbReference type="EMBL" id="MXN67218.1"/>
    </source>
</evidence>